<dbReference type="Proteomes" id="UP000603227">
    <property type="component" value="Unassembled WGS sequence"/>
</dbReference>
<accession>A0A918Z1W1</accession>
<organism evidence="1 2">
    <name type="scientific">Streptomyces capitiformicae</name>
    <dbReference type="NCBI Taxonomy" id="2014920"/>
    <lineage>
        <taxon>Bacteria</taxon>
        <taxon>Bacillati</taxon>
        <taxon>Actinomycetota</taxon>
        <taxon>Actinomycetes</taxon>
        <taxon>Kitasatosporales</taxon>
        <taxon>Streptomycetaceae</taxon>
        <taxon>Streptomyces</taxon>
    </lineage>
</organism>
<dbReference type="AlphaFoldDB" id="A0A918Z1W1"/>
<protein>
    <submittedName>
        <fullName evidence="1">Uncharacterized protein</fullName>
    </submittedName>
</protein>
<evidence type="ECO:0000313" key="2">
    <source>
        <dbReference type="Proteomes" id="UP000603227"/>
    </source>
</evidence>
<evidence type="ECO:0000313" key="1">
    <source>
        <dbReference type="EMBL" id="GHE30185.1"/>
    </source>
</evidence>
<gene>
    <name evidence="1" type="ORF">GCM10017771_46280</name>
</gene>
<reference evidence="1" key="2">
    <citation type="submission" date="2020-09" db="EMBL/GenBank/DDBJ databases">
        <authorList>
            <person name="Sun Q."/>
            <person name="Zhou Y."/>
        </authorList>
    </citation>
    <scope>NUCLEOTIDE SEQUENCE</scope>
    <source>
        <strain evidence="1">CGMCC 4.7403</strain>
    </source>
</reference>
<dbReference type="EMBL" id="BNAT01000016">
    <property type="protein sequence ID" value="GHE30185.1"/>
    <property type="molecule type" value="Genomic_DNA"/>
</dbReference>
<dbReference type="RefSeq" id="WP_189784369.1">
    <property type="nucleotide sequence ID" value="NZ_BNAT01000016.1"/>
</dbReference>
<comment type="caution">
    <text evidence="1">The sequence shown here is derived from an EMBL/GenBank/DDBJ whole genome shotgun (WGS) entry which is preliminary data.</text>
</comment>
<keyword evidence="2" id="KW-1185">Reference proteome</keyword>
<reference evidence="1" key="1">
    <citation type="journal article" date="2014" name="Int. J. Syst. Evol. Microbiol.">
        <title>Complete genome sequence of Corynebacterium casei LMG S-19264T (=DSM 44701T), isolated from a smear-ripened cheese.</title>
        <authorList>
            <consortium name="US DOE Joint Genome Institute (JGI-PGF)"/>
            <person name="Walter F."/>
            <person name="Albersmeier A."/>
            <person name="Kalinowski J."/>
            <person name="Ruckert C."/>
        </authorList>
    </citation>
    <scope>NUCLEOTIDE SEQUENCE</scope>
    <source>
        <strain evidence="1">CGMCC 4.7403</strain>
    </source>
</reference>
<sequence>MTTDPLSQRIPQLPSRAKRTASWTALYSAFAVWGTLTVLRNLDVSPGLLNKFTRYGLAVPNYRFFGPNPGTHDLNLLIRHRNRDGSLTEWQEVVVGEERNLLHAVWAPFRRPEKVINDAVRDVYRTGSTVLSNDFLPQTTGYKLLLNVARNQVPHDSTATDVQFAVCQLAVYEPLLTPQITYVSAFHDLATADMTAEHVPQPTAATAEPS</sequence>
<name>A0A918Z1W1_9ACTN</name>
<proteinExistence type="predicted"/>